<evidence type="ECO:0000313" key="3">
    <source>
        <dbReference type="Proteomes" id="UP001201273"/>
    </source>
</evidence>
<feature type="transmembrane region" description="Helical" evidence="1">
    <location>
        <begin position="138"/>
        <end position="160"/>
    </location>
</feature>
<gene>
    <name evidence="2" type="ORF">K6Y31_02685</name>
</gene>
<feature type="transmembrane region" description="Helical" evidence="1">
    <location>
        <begin position="483"/>
        <end position="508"/>
    </location>
</feature>
<feature type="transmembrane region" description="Helical" evidence="1">
    <location>
        <begin position="452"/>
        <end position="471"/>
    </location>
</feature>
<feature type="transmembrane region" description="Helical" evidence="1">
    <location>
        <begin position="222"/>
        <end position="240"/>
    </location>
</feature>
<dbReference type="PANTHER" id="PTHR30282">
    <property type="entry name" value="P-AMINOBENZOYL GLUTAMATE TRANSPORTER"/>
    <property type="match status" value="1"/>
</dbReference>
<keyword evidence="1" id="KW-0472">Membrane</keyword>
<evidence type="ECO:0000313" key="2">
    <source>
        <dbReference type="EMBL" id="MCE2593720.1"/>
    </source>
</evidence>
<organism evidence="2 3">
    <name type="scientific">Motilimonas cestriensis</name>
    <dbReference type="NCBI Taxonomy" id="2742685"/>
    <lineage>
        <taxon>Bacteria</taxon>
        <taxon>Pseudomonadati</taxon>
        <taxon>Pseudomonadota</taxon>
        <taxon>Gammaproteobacteria</taxon>
        <taxon>Alteromonadales</taxon>
        <taxon>Alteromonadales genera incertae sedis</taxon>
        <taxon>Motilimonas</taxon>
    </lineage>
</organism>
<feature type="transmembrane region" description="Helical" evidence="1">
    <location>
        <begin position="422"/>
        <end position="440"/>
    </location>
</feature>
<feature type="transmembrane region" description="Helical" evidence="1">
    <location>
        <begin position="38"/>
        <end position="60"/>
    </location>
</feature>
<keyword evidence="3" id="KW-1185">Reference proteome</keyword>
<name>A0ABS8W8L0_9GAMM</name>
<sequence length="523" mass="56160">MTQTASNHEGENHPHKNKRLVKILDGIERIGNKLPDPAVLFLLALVSVALFSWLFSGFVFTEIDPRTKQAIFVSNLLTGANIADFLSNMVTTFTSFAPLGVVLVAMLGVGVAEQSGFINSGLKLMLKVTPEKLLTPSIIMVAIVSHTATDAGYVLVIPLAGVIFHAAGRHPLAGIAAAFAGVSGGFCANFIPSAIDPLLQSFTQSAAQIVAPDIQVNPLNNWFFASASSLLIMSVGWFITDKIIEPRLRNTPVDGDPADIPKFEAITRQERLAFWLAIGVMFIGVAVLVYACWPVNSPMRTIDGELAVFKAPLMRSIVPLIFLLFVIPGIVYGILVGTFKNSKDVIAAMTKSMSSMAYYVVMAFFCSLFIKAFADSNIGALIALKGAAALKSMALPSGVTIVAMVFLTAAVNLFVGSSSAKWALIGPIMVPMLMQIGLSPDLTQAAYRVGDSSSNIITPLMPYFPLVVVYCQRYVKNTGLGTLMAMMLPYSIALLVIWTSFLLLYWGLGLPLGLQSSYTFPAL</sequence>
<keyword evidence="1" id="KW-0812">Transmembrane</keyword>
<dbReference type="InterPro" id="IPR004697">
    <property type="entry name" value="AbgT"/>
</dbReference>
<accession>A0ABS8W8L0</accession>
<proteinExistence type="predicted"/>
<dbReference type="EMBL" id="JAIMJA010000002">
    <property type="protein sequence ID" value="MCE2593720.1"/>
    <property type="molecule type" value="Genomic_DNA"/>
</dbReference>
<evidence type="ECO:0000256" key="1">
    <source>
        <dbReference type="SAM" id="Phobius"/>
    </source>
</evidence>
<reference evidence="2 3" key="1">
    <citation type="journal article" date="2022" name="Environ. Microbiol. Rep.">
        <title>Eco-phylogenetic analyses reveal divergent evolution of vitamin B12 metabolism in the marine bacterial family 'Psychromonadaceae'.</title>
        <authorList>
            <person name="Jin X."/>
            <person name="Yang Y."/>
            <person name="Cao H."/>
            <person name="Gao B."/>
            <person name="Zhao Z."/>
        </authorList>
    </citation>
    <scope>NUCLEOTIDE SEQUENCE [LARGE SCALE GENOMIC DNA]</scope>
    <source>
        <strain evidence="2 3">MKS20</strain>
    </source>
</reference>
<feature type="transmembrane region" description="Helical" evidence="1">
    <location>
        <begin position="272"/>
        <end position="293"/>
    </location>
</feature>
<dbReference type="Proteomes" id="UP001201273">
    <property type="component" value="Unassembled WGS sequence"/>
</dbReference>
<dbReference type="Pfam" id="PF03806">
    <property type="entry name" value="ABG_transport"/>
    <property type="match status" value="1"/>
</dbReference>
<feature type="transmembrane region" description="Helical" evidence="1">
    <location>
        <begin position="172"/>
        <end position="191"/>
    </location>
</feature>
<feature type="transmembrane region" description="Helical" evidence="1">
    <location>
        <begin position="313"/>
        <end position="335"/>
    </location>
</feature>
<feature type="transmembrane region" description="Helical" evidence="1">
    <location>
        <begin position="356"/>
        <end position="374"/>
    </location>
</feature>
<protein>
    <submittedName>
        <fullName evidence="2">AbgT family transporter</fullName>
    </submittedName>
</protein>
<feature type="transmembrane region" description="Helical" evidence="1">
    <location>
        <begin position="96"/>
        <end position="118"/>
    </location>
</feature>
<keyword evidence="1" id="KW-1133">Transmembrane helix</keyword>
<feature type="transmembrane region" description="Helical" evidence="1">
    <location>
        <begin position="394"/>
        <end position="415"/>
    </location>
</feature>
<comment type="caution">
    <text evidence="2">The sequence shown here is derived from an EMBL/GenBank/DDBJ whole genome shotgun (WGS) entry which is preliminary data.</text>
</comment>
<dbReference type="RefSeq" id="WP_233051309.1">
    <property type="nucleotide sequence ID" value="NZ_JAIMJA010000002.1"/>
</dbReference>
<dbReference type="PANTHER" id="PTHR30282:SF1">
    <property type="entry name" value="ABGT FAMILY TRANSPORTER"/>
    <property type="match status" value="1"/>
</dbReference>